<gene>
    <name evidence="2" type="ORF">GCM10007047_20150</name>
</gene>
<feature type="chain" id="PRO_5035323317" evidence="1">
    <location>
        <begin position="24"/>
        <end position="218"/>
    </location>
</feature>
<accession>A0A8J3DC84</accession>
<dbReference type="RefSeq" id="WP_200163352.1">
    <property type="nucleotide sequence ID" value="NZ_JAENIH010000029.1"/>
</dbReference>
<proteinExistence type="predicted"/>
<dbReference type="Proteomes" id="UP000642829">
    <property type="component" value="Unassembled WGS sequence"/>
</dbReference>
<evidence type="ECO:0000256" key="1">
    <source>
        <dbReference type="SAM" id="SignalP"/>
    </source>
</evidence>
<evidence type="ECO:0000313" key="2">
    <source>
        <dbReference type="EMBL" id="GHC03519.1"/>
    </source>
</evidence>
<sequence length="218" mass="24359">MKIQKIACLFAYSLIGLCSLTFADNFRVVSLTQIPGLTSLEYVSEGKVITVPVSMSSFSQVHTIPTTRQLALYDKAPVPEEQKQPVLNLQFPKDPGDVIVLLKSARTANGLTYQYELLDDSSTAFPLGSVYICNYMQESVIIRLGAERILVESKQRSVVPLTKQEKPFNDGVAFAAEINGHGRVFSTSSWYLSPSMKIFCIIYKDDRGNPQIRRIRLT</sequence>
<keyword evidence="1" id="KW-0732">Signal</keyword>
<comment type="caution">
    <text evidence="2">The sequence shown here is derived from an EMBL/GenBank/DDBJ whole genome shotgun (WGS) entry which is preliminary data.</text>
</comment>
<keyword evidence="3" id="KW-1185">Reference proteome</keyword>
<name>A0A8J3DC84_9BACT</name>
<reference evidence="2" key="1">
    <citation type="journal article" date="2014" name="Int. J. Syst. Evol. Microbiol.">
        <title>Complete genome sequence of Corynebacterium casei LMG S-19264T (=DSM 44701T), isolated from a smear-ripened cheese.</title>
        <authorList>
            <consortium name="US DOE Joint Genome Institute (JGI-PGF)"/>
            <person name="Walter F."/>
            <person name="Albersmeier A."/>
            <person name="Kalinowski J."/>
            <person name="Ruckert C."/>
        </authorList>
    </citation>
    <scope>NUCLEOTIDE SEQUENCE</scope>
    <source>
        <strain evidence="2">KCTC 12870</strain>
    </source>
</reference>
<reference evidence="2" key="2">
    <citation type="submission" date="2020-09" db="EMBL/GenBank/DDBJ databases">
        <authorList>
            <person name="Sun Q."/>
            <person name="Kim S."/>
        </authorList>
    </citation>
    <scope>NUCLEOTIDE SEQUENCE</scope>
    <source>
        <strain evidence="2">KCTC 12870</strain>
    </source>
</reference>
<protein>
    <submittedName>
        <fullName evidence="2">Uncharacterized protein</fullName>
    </submittedName>
</protein>
<dbReference type="EMBL" id="BMXG01000011">
    <property type="protein sequence ID" value="GHC03519.1"/>
    <property type="molecule type" value="Genomic_DNA"/>
</dbReference>
<evidence type="ECO:0000313" key="3">
    <source>
        <dbReference type="Proteomes" id="UP000642829"/>
    </source>
</evidence>
<feature type="signal peptide" evidence="1">
    <location>
        <begin position="1"/>
        <end position="23"/>
    </location>
</feature>
<dbReference type="AlphaFoldDB" id="A0A8J3DC84"/>
<organism evidence="2 3">
    <name type="scientific">Cerasicoccus arenae</name>
    <dbReference type="NCBI Taxonomy" id="424488"/>
    <lineage>
        <taxon>Bacteria</taxon>
        <taxon>Pseudomonadati</taxon>
        <taxon>Verrucomicrobiota</taxon>
        <taxon>Opitutia</taxon>
        <taxon>Puniceicoccales</taxon>
        <taxon>Cerasicoccaceae</taxon>
        <taxon>Cerasicoccus</taxon>
    </lineage>
</organism>